<keyword evidence="2" id="KW-1185">Reference proteome</keyword>
<dbReference type="PROSITE" id="PS51257">
    <property type="entry name" value="PROKAR_LIPOPROTEIN"/>
    <property type="match status" value="1"/>
</dbReference>
<dbReference type="InterPro" id="IPR021903">
    <property type="entry name" value="DUF3515"/>
</dbReference>
<evidence type="ECO:0000313" key="1">
    <source>
        <dbReference type="EMBL" id="AZN29584.1"/>
    </source>
</evidence>
<gene>
    <name evidence="1" type="ORF">EJO69_04125</name>
</gene>
<proteinExistence type="predicted"/>
<dbReference type="KEGG" id="fsl:EJO69_04125"/>
<dbReference type="EMBL" id="CP034438">
    <property type="protein sequence ID" value="AZN29584.1"/>
    <property type="molecule type" value="Genomic_DNA"/>
</dbReference>
<evidence type="ECO:0000313" key="2">
    <source>
        <dbReference type="Proteomes" id="UP000270021"/>
    </source>
</evidence>
<dbReference type="Proteomes" id="UP000270021">
    <property type="component" value="Chromosome"/>
</dbReference>
<name>A0A3Q8WT16_9ACTO</name>
<accession>A0A3Q8WT16</accession>
<dbReference type="AlphaFoldDB" id="A0A3Q8WT16"/>
<sequence length="165" mass="17119">MKRLSILTLLGLAACTPTIGLDSTPHASDPVCAQMLMATPGEIGGYERAKTTAQSTTAWQDGSSFRCGLDQPGPSTDRCITVGGIDWLSLDAGDERVPANSGDGTWTFLSYGRTPTVEIVLTTEAVGAGTVTDVLAQFSSALALVEADRECLALVDAPLALDDQG</sequence>
<protein>
    <submittedName>
        <fullName evidence="1">DUF3515 family protein</fullName>
    </submittedName>
</protein>
<dbReference type="OrthoDB" id="4331648at2"/>
<dbReference type="RefSeq" id="WP_126039573.1">
    <property type="nucleotide sequence ID" value="NZ_CP034438.1"/>
</dbReference>
<organism evidence="1 2">
    <name type="scientific">Flaviflexus salsibiostraticola</name>
    <dbReference type="NCBI Taxonomy" id="1282737"/>
    <lineage>
        <taxon>Bacteria</taxon>
        <taxon>Bacillati</taxon>
        <taxon>Actinomycetota</taxon>
        <taxon>Actinomycetes</taxon>
        <taxon>Actinomycetales</taxon>
        <taxon>Actinomycetaceae</taxon>
        <taxon>Flaviflexus</taxon>
    </lineage>
</organism>
<dbReference type="Pfam" id="PF12028">
    <property type="entry name" value="DUF3515"/>
    <property type="match status" value="1"/>
</dbReference>
<reference evidence="1 2" key="1">
    <citation type="submission" date="2018-12" db="EMBL/GenBank/DDBJ databases">
        <title>Complete genome sequence of Flaviflexus salsibiostraticola KCTC 33148.</title>
        <authorList>
            <person name="Bae J.-W."/>
        </authorList>
    </citation>
    <scope>NUCLEOTIDE SEQUENCE [LARGE SCALE GENOMIC DNA]</scope>
    <source>
        <strain evidence="1 2">KCTC 33148</strain>
    </source>
</reference>